<gene>
    <name evidence="2" type="ORF">A2442_02580</name>
</gene>
<protein>
    <submittedName>
        <fullName evidence="2">Uncharacterized protein</fullName>
    </submittedName>
</protein>
<dbReference type="EMBL" id="MFAE01000010">
    <property type="protein sequence ID" value="OGD66996.1"/>
    <property type="molecule type" value="Genomic_DNA"/>
</dbReference>
<sequence length="92" mass="10838">MEKINSLKKIIPISTFIMFLAYLMDTYLFLPNIIPFSRELDLVNCRGFGWGNLCFYNTKGWVVLSLIVFIFVSIVVYFLNSRKRKDFKQNIA</sequence>
<proteinExistence type="predicted"/>
<dbReference type="AlphaFoldDB" id="A0A1F5EIG8"/>
<dbReference type="Proteomes" id="UP000179003">
    <property type="component" value="Unassembled WGS sequence"/>
</dbReference>
<organism evidence="2 3">
    <name type="scientific">Candidatus Campbellbacteria bacterium RIFOXYC2_FULL_35_25</name>
    <dbReference type="NCBI Taxonomy" id="1797582"/>
    <lineage>
        <taxon>Bacteria</taxon>
        <taxon>Candidatus Campbelliibacteriota</taxon>
    </lineage>
</organism>
<evidence type="ECO:0000313" key="2">
    <source>
        <dbReference type="EMBL" id="OGD66996.1"/>
    </source>
</evidence>
<accession>A0A1F5EIG8</accession>
<reference evidence="2 3" key="1">
    <citation type="journal article" date="2016" name="Nat. Commun.">
        <title>Thousands of microbial genomes shed light on interconnected biogeochemical processes in an aquifer system.</title>
        <authorList>
            <person name="Anantharaman K."/>
            <person name="Brown C.T."/>
            <person name="Hug L.A."/>
            <person name="Sharon I."/>
            <person name="Castelle C.J."/>
            <person name="Probst A.J."/>
            <person name="Thomas B.C."/>
            <person name="Singh A."/>
            <person name="Wilkins M.J."/>
            <person name="Karaoz U."/>
            <person name="Brodie E.L."/>
            <person name="Williams K.H."/>
            <person name="Hubbard S.S."/>
            <person name="Banfield J.F."/>
        </authorList>
    </citation>
    <scope>NUCLEOTIDE SEQUENCE [LARGE SCALE GENOMIC DNA]</scope>
</reference>
<keyword evidence="1" id="KW-0812">Transmembrane</keyword>
<evidence type="ECO:0000256" key="1">
    <source>
        <dbReference type="SAM" id="Phobius"/>
    </source>
</evidence>
<feature type="transmembrane region" description="Helical" evidence="1">
    <location>
        <begin position="60"/>
        <end position="79"/>
    </location>
</feature>
<keyword evidence="1" id="KW-1133">Transmembrane helix</keyword>
<keyword evidence="1" id="KW-0472">Membrane</keyword>
<evidence type="ECO:0000313" key="3">
    <source>
        <dbReference type="Proteomes" id="UP000179003"/>
    </source>
</evidence>
<name>A0A1F5EIG8_9BACT</name>
<feature type="transmembrane region" description="Helical" evidence="1">
    <location>
        <begin position="12"/>
        <end position="30"/>
    </location>
</feature>
<comment type="caution">
    <text evidence="2">The sequence shown here is derived from an EMBL/GenBank/DDBJ whole genome shotgun (WGS) entry which is preliminary data.</text>
</comment>